<accession>A0A4R7ZMC9</accession>
<dbReference type="AlphaFoldDB" id="A0A4R7ZMC9"/>
<evidence type="ECO:0000313" key="1">
    <source>
        <dbReference type="EMBL" id="TDW18575.1"/>
    </source>
</evidence>
<gene>
    <name evidence="1" type="ORF">EV650_5164</name>
</gene>
<reference evidence="1 2" key="1">
    <citation type="submission" date="2019-03" db="EMBL/GenBank/DDBJ databases">
        <title>Genomic Encyclopedia of Type Strains, Phase III (KMG-III): the genomes of soil and plant-associated and newly described type strains.</title>
        <authorList>
            <person name="Whitman W."/>
        </authorList>
    </citation>
    <scope>NUCLEOTIDE SEQUENCE [LARGE SCALE GENOMIC DNA]</scope>
    <source>
        <strain evidence="1 2">VKM Ac-2570</strain>
    </source>
</reference>
<protein>
    <submittedName>
        <fullName evidence="1">Uncharacterized protein</fullName>
    </submittedName>
</protein>
<organism evidence="1 2">
    <name type="scientific">Kribbella kalugense</name>
    <dbReference type="NCBI Taxonomy" id="2512221"/>
    <lineage>
        <taxon>Bacteria</taxon>
        <taxon>Bacillati</taxon>
        <taxon>Actinomycetota</taxon>
        <taxon>Actinomycetes</taxon>
        <taxon>Propionibacteriales</taxon>
        <taxon>Kribbellaceae</taxon>
        <taxon>Kribbella</taxon>
    </lineage>
</organism>
<name>A0A4R7ZMC9_9ACTN</name>
<comment type="caution">
    <text evidence="1">The sequence shown here is derived from an EMBL/GenBank/DDBJ whole genome shotgun (WGS) entry which is preliminary data.</text>
</comment>
<sequence>MASSVNMALISKRRVRQSPIVGLAGEKPTNYPQFIAVGLFDVLPGENNGGGYEIRTREGLPPTR</sequence>
<proteinExistence type="predicted"/>
<keyword evidence="2" id="KW-1185">Reference proteome</keyword>
<dbReference type="Proteomes" id="UP000295447">
    <property type="component" value="Unassembled WGS sequence"/>
</dbReference>
<evidence type="ECO:0000313" key="2">
    <source>
        <dbReference type="Proteomes" id="UP000295447"/>
    </source>
</evidence>
<dbReference type="EMBL" id="SODF01000002">
    <property type="protein sequence ID" value="TDW18575.1"/>
    <property type="molecule type" value="Genomic_DNA"/>
</dbReference>